<evidence type="ECO:0000259" key="2">
    <source>
        <dbReference type="PROSITE" id="PS50943"/>
    </source>
</evidence>
<dbReference type="GO" id="GO:0003677">
    <property type="term" value="F:DNA binding"/>
    <property type="evidence" value="ECO:0007669"/>
    <property type="project" value="UniProtKB-KW"/>
</dbReference>
<reference evidence="3 4" key="1">
    <citation type="submission" date="2019-12" db="EMBL/GenBank/DDBJ databases">
        <title>Sporaefaciens musculi gen. nov., sp. nov., a novel bacterium isolated from the caecum of an obese mouse.</title>
        <authorList>
            <person name="Rasmussen T.S."/>
            <person name="Streidl T."/>
            <person name="Hitch T.C.A."/>
            <person name="Wortmann E."/>
            <person name="Deptula P."/>
            <person name="Hansen M."/>
            <person name="Nielsen D.S."/>
            <person name="Clavel T."/>
            <person name="Vogensen F.K."/>
        </authorList>
    </citation>
    <scope>NUCLEOTIDE SEQUENCE [LARGE SCALE GENOMIC DNA]</scope>
    <source>
        <strain evidence="3 4">WCA-9-b2</strain>
    </source>
</reference>
<protein>
    <submittedName>
        <fullName evidence="3">Helix-turn-helix domain-containing protein</fullName>
    </submittedName>
</protein>
<dbReference type="SUPFAM" id="SSF47413">
    <property type="entry name" value="lambda repressor-like DNA-binding domains"/>
    <property type="match status" value="1"/>
</dbReference>
<dbReference type="CDD" id="cd00093">
    <property type="entry name" value="HTH_XRE"/>
    <property type="match status" value="1"/>
</dbReference>
<dbReference type="PANTHER" id="PTHR46558">
    <property type="entry name" value="TRACRIPTIONAL REGULATORY PROTEIN-RELATED-RELATED"/>
    <property type="match status" value="1"/>
</dbReference>
<dbReference type="PROSITE" id="PS50943">
    <property type="entry name" value="HTH_CROC1"/>
    <property type="match status" value="1"/>
</dbReference>
<dbReference type="SMART" id="SM00530">
    <property type="entry name" value="HTH_XRE"/>
    <property type="match status" value="1"/>
</dbReference>
<dbReference type="Proteomes" id="UP000460412">
    <property type="component" value="Unassembled WGS sequence"/>
</dbReference>
<dbReference type="Pfam" id="PF01381">
    <property type="entry name" value="HTH_3"/>
    <property type="match status" value="1"/>
</dbReference>
<dbReference type="InterPro" id="IPR001387">
    <property type="entry name" value="Cro/C1-type_HTH"/>
</dbReference>
<organism evidence="3 4">
    <name type="scientific">Sporofaciens musculi</name>
    <dbReference type="NCBI Taxonomy" id="2681861"/>
    <lineage>
        <taxon>Bacteria</taxon>
        <taxon>Bacillati</taxon>
        <taxon>Bacillota</taxon>
        <taxon>Clostridia</taxon>
        <taxon>Lachnospirales</taxon>
        <taxon>Lachnospiraceae</taxon>
        <taxon>Sporofaciens</taxon>
    </lineage>
</organism>
<dbReference type="AlphaFoldDB" id="A0A7X3MII8"/>
<evidence type="ECO:0000313" key="4">
    <source>
        <dbReference type="Proteomes" id="UP000460412"/>
    </source>
</evidence>
<evidence type="ECO:0000256" key="1">
    <source>
        <dbReference type="ARBA" id="ARBA00023125"/>
    </source>
</evidence>
<gene>
    <name evidence="3" type="ORF">GN277_16425</name>
</gene>
<proteinExistence type="predicted"/>
<comment type="caution">
    <text evidence="3">The sequence shown here is derived from an EMBL/GenBank/DDBJ whole genome shotgun (WGS) entry which is preliminary data.</text>
</comment>
<dbReference type="PANTHER" id="PTHR46558:SF11">
    <property type="entry name" value="HTH-TYPE TRANSCRIPTIONAL REGULATOR XRE"/>
    <property type="match status" value="1"/>
</dbReference>
<dbReference type="EMBL" id="WUQX01000001">
    <property type="protein sequence ID" value="MXP76910.1"/>
    <property type="molecule type" value="Genomic_DNA"/>
</dbReference>
<keyword evidence="1" id="KW-0238">DNA-binding</keyword>
<name>A0A7X3MII8_9FIRM</name>
<accession>A0A7X3MII8</accession>
<dbReference type="Gene3D" id="1.10.260.40">
    <property type="entry name" value="lambda repressor-like DNA-binding domains"/>
    <property type="match status" value="1"/>
</dbReference>
<sequence length="86" mass="9948">MNFAEILKTLRQKNNLTQIELAQHTNLARSTIAGYEKKYRQPPYETLIMLADFFHVSIDYLLTGRESVYTASDQTWATIDGVRHIS</sequence>
<dbReference type="RefSeq" id="WP_159751954.1">
    <property type="nucleotide sequence ID" value="NZ_CASSPE010000132.1"/>
</dbReference>
<keyword evidence="4" id="KW-1185">Reference proteome</keyword>
<feature type="domain" description="HTH cro/C1-type" evidence="2">
    <location>
        <begin position="7"/>
        <end position="61"/>
    </location>
</feature>
<evidence type="ECO:0000313" key="3">
    <source>
        <dbReference type="EMBL" id="MXP76910.1"/>
    </source>
</evidence>
<dbReference type="InterPro" id="IPR010982">
    <property type="entry name" value="Lambda_DNA-bd_dom_sf"/>
</dbReference>